<dbReference type="SMART" id="SM00354">
    <property type="entry name" value="HTH_LACI"/>
    <property type="match status" value="1"/>
</dbReference>
<proteinExistence type="predicted"/>
<dbReference type="AlphaFoldDB" id="A0A7R7IE17"/>
<dbReference type="KEGG" id="ahb:bsdtb5_19030"/>
<reference evidence="5 6" key="1">
    <citation type="submission" date="2020-11" db="EMBL/GenBank/DDBJ databases">
        <title>Draft genome sequencing of a Lachnospiraceae strain isolated from anoxic soil subjected to BSD treatment.</title>
        <authorList>
            <person name="Uek A."/>
            <person name="Tonouchi A."/>
        </authorList>
    </citation>
    <scope>NUCLEOTIDE SEQUENCE [LARGE SCALE GENOMIC DNA]</scope>
    <source>
        <strain evidence="5 6">TB5</strain>
    </source>
</reference>
<dbReference type="Gene3D" id="1.10.260.40">
    <property type="entry name" value="lambda repressor-like DNA-binding domains"/>
    <property type="match status" value="1"/>
</dbReference>
<dbReference type="InterPro" id="IPR000843">
    <property type="entry name" value="HTH_LacI"/>
</dbReference>
<dbReference type="GO" id="GO:0003700">
    <property type="term" value="F:DNA-binding transcription factor activity"/>
    <property type="evidence" value="ECO:0007669"/>
    <property type="project" value="TreeGrafter"/>
</dbReference>
<keyword evidence="2" id="KW-0238">DNA-binding</keyword>
<evidence type="ECO:0000313" key="6">
    <source>
        <dbReference type="Proteomes" id="UP000595897"/>
    </source>
</evidence>
<keyword evidence="1" id="KW-0805">Transcription regulation</keyword>
<dbReference type="InterPro" id="IPR028082">
    <property type="entry name" value="Peripla_BP_I"/>
</dbReference>
<dbReference type="PANTHER" id="PTHR30146">
    <property type="entry name" value="LACI-RELATED TRANSCRIPTIONAL REPRESSOR"/>
    <property type="match status" value="1"/>
</dbReference>
<dbReference type="PROSITE" id="PS50932">
    <property type="entry name" value="HTH_LACI_2"/>
    <property type="match status" value="1"/>
</dbReference>
<dbReference type="CDD" id="cd06267">
    <property type="entry name" value="PBP1_LacI_sugar_binding-like"/>
    <property type="match status" value="1"/>
</dbReference>
<dbReference type="InterPro" id="IPR010982">
    <property type="entry name" value="Lambda_DNA-bd_dom_sf"/>
</dbReference>
<dbReference type="Proteomes" id="UP000595897">
    <property type="component" value="Chromosome"/>
</dbReference>
<keyword evidence="3" id="KW-0804">Transcription</keyword>
<sequence>MDSLNIKDIAKLCGVGVSTVSRAINNHPDVNAETKAKIIKIIEQNNYIPNNSARNLKRNNSKTIAVLVKGITNPFFSPLIKTIEKEINQRNYSMLIHQIDSFSDEVDIAVELIKEKKLQGIIIVGGKFTHNTEKLCRINVPFVLTTSIAQNANLDSYSSISIDDYKESYKAVDYLCRLGHKKIAIITAKEDESIGKYRLNGYLNALKDHGIPINKNLIKYMHKDIDEYSLENGKICTYELLSSNEDFTAIFAISDNLAIGVCKAILDYGKSIPDDYSVLGFDGIELTSYFNPTITTIKQPVVEIGLESTKILFDLINQKCGTVHKIYDGELIVGGSCRSIL</sequence>
<dbReference type="RefSeq" id="WP_271715816.1">
    <property type="nucleotide sequence ID" value="NZ_AP024169.1"/>
</dbReference>
<dbReference type="GO" id="GO:0000976">
    <property type="term" value="F:transcription cis-regulatory region binding"/>
    <property type="evidence" value="ECO:0007669"/>
    <property type="project" value="TreeGrafter"/>
</dbReference>
<dbReference type="SUPFAM" id="SSF53822">
    <property type="entry name" value="Periplasmic binding protein-like I"/>
    <property type="match status" value="1"/>
</dbReference>
<dbReference type="SUPFAM" id="SSF47413">
    <property type="entry name" value="lambda repressor-like DNA-binding domains"/>
    <property type="match status" value="1"/>
</dbReference>
<keyword evidence="6" id="KW-1185">Reference proteome</keyword>
<dbReference type="Pfam" id="PF00356">
    <property type="entry name" value="LacI"/>
    <property type="match status" value="1"/>
</dbReference>
<dbReference type="Gene3D" id="3.40.50.2300">
    <property type="match status" value="2"/>
</dbReference>
<evidence type="ECO:0000256" key="2">
    <source>
        <dbReference type="ARBA" id="ARBA00023125"/>
    </source>
</evidence>
<dbReference type="CDD" id="cd01392">
    <property type="entry name" value="HTH_LacI"/>
    <property type="match status" value="1"/>
</dbReference>
<evidence type="ECO:0000256" key="3">
    <source>
        <dbReference type="ARBA" id="ARBA00023163"/>
    </source>
</evidence>
<accession>A0A7R7IE17</accession>
<dbReference type="InterPro" id="IPR046335">
    <property type="entry name" value="LacI/GalR-like_sensor"/>
</dbReference>
<name>A0A7R7IE17_9FIRM</name>
<evidence type="ECO:0000256" key="1">
    <source>
        <dbReference type="ARBA" id="ARBA00023015"/>
    </source>
</evidence>
<dbReference type="PANTHER" id="PTHR30146:SF109">
    <property type="entry name" value="HTH-TYPE TRANSCRIPTIONAL REGULATOR GALS"/>
    <property type="match status" value="1"/>
</dbReference>
<dbReference type="EMBL" id="AP024169">
    <property type="protein sequence ID" value="BCN30608.1"/>
    <property type="molecule type" value="Genomic_DNA"/>
</dbReference>
<feature type="domain" description="HTH lacI-type" evidence="4">
    <location>
        <begin position="4"/>
        <end position="58"/>
    </location>
</feature>
<gene>
    <name evidence="5" type="ORF">bsdtb5_19030</name>
</gene>
<evidence type="ECO:0000313" key="5">
    <source>
        <dbReference type="EMBL" id="BCN30608.1"/>
    </source>
</evidence>
<organism evidence="5 6">
    <name type="scientific">Anaeromicropila herbilytica</name>
    <dbReference type="NCBI Taxonomy" id="2785025"/>
    <lineage>
        <taxon>Bacteria</taxon>
        <taxon>Bacillati</taxon>
        <taxon>Bacillota</taxon>
        <taxon>Clostridia</taxon>
        <taxon>Lachnospirales</taxon>
        <taxon>Lachnospiraceae</taxon>
        <taxon>Anaeromicropila</taxon>
    </lineage>
</organism>
<dbReference type="Pfam" id="PF13377">
    <property type="entry name" value="Peripla_BP_3"/>
    <property type="match status" value="1"/>
</dbReference>
<protein>
    <submittedName>
        <fullName evidence="5">LacI family transcriptional regulator</fullName>
    </submittedName>
</protein>
<evidence type="ECO:0000259" key="4">
    <source>
        <dbReference type="PROSITE" id="PS50932"/>
    </source>
</evidence>